<evidence type="ECO:0000259" key="3">
    <source>
        <dbReference type="Pfam" id="PF02954"/>
    </source>
</evidence>
<evidence type="ECO:0000256" key="2">
    <source>
        <dbReference type="SAM" id="Phobius"/>
    </source>
</evidence>
<dbReference type="Pfam" id="PF16927">
    <property type="entry name" value="HisKA_7TM"/>
    <property type="match status" value="1"/>
</dbReference>
<evidence type="ECO:0008006" key="7">
    <source>
        <dbReference type="Google" id="ProtNLM"/>
    </source>
</evidence>
<dbReference type="Proteomes" id="UP000178885">
    <property type="component" value="Unassembled WGS sequence"/>
</dbReference>
<reference evidence="5 6" key="1">
    <citation type="journal article" date="2016" name="Nat. Commun.">
        <title>Thousands of microbial genomes shed light on interconnected biogeochemical processes in an aquifer system.</title>
        <authorList>
            <person name="Anantharaman K."/>
            <person name="Brown C.T."/>
            <person name="Hug L.A."/>
            <person name="Sharon I."/>
            <person name="Castelle C.J."/>
            <person name="Probst A.J."/>
            <person name="Thomas B.C."/>
            <person name="Singh A."/>
            <person name="Wilkins M.J."/>
            <person name="Karaoz U."/>
            <person name="Brodie E.L."/>
            <person name="Williams K.H."/>
            <person name="Hubbard S.S."/>
            <person name="Banfield J.F."/>
        </authorList>
    </citation>
    <scope>NUCLEOTIDE SEQUENCE [LARGE SCALE GENOMIC DNA]</scope>
</reference>
<proteinExistence type="predicted"/>
<feature type="transmembrane region" description="Helical" evidence="2">
    <location>
        <begin position="209"/>
        <end position="230"/>
    </location>
</feature>
<name>A0A1F6TK37_9PROT</name>
<dbReference type="InterPro" id="IPR009057">
    <property type="entry name" value="Homeodomain-like_sf"/>
</dbReference>
<evidence type="ECO:0000313" key="5">
    <source>
        <dbReference type="EMBL" id="OGI45449.1"/>
    </source>
</evidence>
<keyword evidence="2" id="KW-0812">Transmembrane</keyword>
<evidence type="ECO:0000313" key="6">
    <source>
        <dbReference type="Proteomes" id="UP000178885"/>
    </source>
</evidence>
<protein>
    <recommendedName>
        <fullName evidence="7">DNA binding HTH domain-containing protein</fullName>
    </recommendedName>
</protein>
<gene>
    <name evidence="5" type="ORF">A2151_04750</name>
</gene>
<feature type="coiled-coil region" evidence="1">
    <location>
        <begin position="407"/>
        <end position="441"/>
    </location>
</feature>
<dbReference type="Gene3D" id="1.10.10.60">
    <property type="entry name" value="Homeodomain-like"/>
    <property type="match status" value="1"/>
</dbReference>
<keyword evidence="2" id="KW-1133">Transmembrane helix</keyword>
<dbReference type="GO" id="GO:0043565">
    <property type="term" value="F:sequence-specific DNA binding"/>
    <property type="evidence" value="ECO:0007669"/>
    <property type="project" value="InterPro"/>
</dbReference>
<feature type="transmembrane region" description="Helical" evidence="2">
    <location>
        <begin position="106"/>
        <end position="127"/>
    </location>
</feature>
<organism evidence="5 6">
    <name type="scientific">Candidatus Muproteobacteria bacterium RBG_16_65_34</name>
    <dbReference type="NCBI Taxonomy" id="1817760"/>
    <lineage>
        <taxon>Bacteria</taxon>
        <taxon>Pseudomonadati</taxon>
        <taxon>Pseudomonadota</taxon>
        <taxon>Candidatus Muproteobacteria</taxon>
    </lineage>
</organism>
<evidence type="ECO:0000259" key="4">
    <source>
        <dbReference type="Pfam" id="PF16927"/>
    </source>
</evidence>
<dbReference type="PRINTS" id="PR01590">
    <property type="entry name" value="HTHFIS"/>
</dbReference>
<comment type="caution">
    <text evidence="5">The sequence shown here is derived from an EMBL/GenBank/DDBJ whole genome shotgun (WGS) entry which is preliminary data.</text>
</comment>
<evidence type="ECO:0000256" key="1">
    <source>
        <dbReference type="SAM" id="Coils"/>
    </source>
</evidence>
<keyword evidence="1" id="KW-0175">Coiled coil</keyword>
<feature type="transmembrane region" description="Helical" evidence="2">
    <location>
        <begin position="6"/>
        <end position="26"/>
    </location>
</feature>
<feature type="domain" description="Histidine kinase N-terminal 7TM region" evidence="4">
    <location>
        <begin position="13"/>
        <end position="239"/>
    </location>
</feature>
<feature type="transmembrane region" description="Helical" evidence="2">
    <location>
        <begin position="72"/>
        <end position="94"/>
    </location>
</feature>
<dbReference type="InterPro" id="IPR031621">
    <property type="entry name" value="HisKA_7TM"/>
</dbReference>
<accession>A0A1F6TK37</accession>
<dbReference type="InterPro" id="IPR002197">
    <property type="entry name" value="HTH_Fis"/>
</dbReference>
<feature type="transmembrane region" description="Helical" evidence="2">
    <location>
        <begin position="182"/>
        <end position="203"/>
    </location>
</feature>
<feature type="transmembrane region" description="Helical" evidence="2">
    <location>
        <begin position="147"/>
        <end position="170"/>
    </location>
</feature>
<dbReference type="STRING" id="1817760.A2151_04750"/>
<keyword evidence="2" id="KW-0472">Membrane</keyword>
<feature type="domain" description="DNA binding HTH" evidence="3">
    <location>
        <begin position="483"/>
        <end position="521"/>
    </location>
</feature>
<sequence length="540" mass="60619">MELSLPFIIVPPIIALLFKAGIYAYAWSTKTHNLHTRLYLLFLFSFSIQNVAEIFGLYKVNVDGVMPHFEGGLFYAAVIVALALFFHLALAVAFDRQRVAKKIALAFVYGYAAVLQLLLVFTMYLIQGFETLEYGFGLSITRVPGPLYFLFEFYVVGLLVGSSGILGYGWKKQETPQKRAKNLMLLAAIVPTVAAGLFVIGLLHFGVKWINTSVIFPTTITFFLILTAYATHQYRIFDIQFFIPWSKVRARKTAFYDRVRAMISEIAELGSAREAVTRLGDTLRCPVALMSTGKPVLAVAGGTQQMVAFPLEQLHKIERITVANEIADVAPDTYRMMRAHGIAAIVPFYPHSQSASGWMLLGDAFSEQVYTPLDFKMVEQLFARLADLFLDKMVSMRTQLAEAQRGGRMLEQRTQVLEQNLSALREENHALRRQNHALMEEHMANAKHTLLDYLDAPKKAARRAAQQGAEPPPLKTLDEHLGEYEARLIEQTLESCGGNQAKAARLLGLKPNTLHYKLERYGLAGEKRRQARKAVPPKPE</sequence>
<dbReference type="AlphaFoldDB" id="A0A1F6TK37"/>
<dbReference type="Pfam" id="PF02954">
    <property type="entry name" value="HTH_8"/>
    <property type="match status" value="1"/>
</dbReference>
<dbReference type="EMBL" id="MFSU01000105">
    <property type="protein sequence ID" value="OGI45449.1"/>
    <property type="molecule type" value="Genomic_DNA"/>
</dbReference>
<feature type="transmembrane region" description="Helical" evidence="2">
    <location>
        <begin position="38"/>
        <end position="60"/>
    </location>
</feature>
<dbReference type="SUPFAM" id="SSF46689">
    <property type="entry name" value="Homeodomain-like"/>
    <property type="match status" value="1"/>
</dbReference>